<reference evidence="2 3" key="1">
    <citation type="submission" date="2016-10" db="EMBL/GenBank/DDBJ databases">
        <authorList>
            <person name="de Groot N.N."/>
        </authorList>
    </citation>
    <scope>NUCLEOTIDE SEQUENCE [LARGE SCALE GENOMIC DNA]</scope>
    <source>
        <strain evidence="2 3">DSM 43067</strain>
    </source>
</reference>
<dbReference type="AlphaFoldDB" id="A0A1I5DEA2"/>
<dbReference type="InterPro" id="IPR007278">
    <property type="entry name" value="DUF397"/>
</dbReference>
<dbReference type="EMBL" id="FOVH01000003">
    <property type="protein sequence ID" value="SFN97575.1"/>
    <property type="molecule type" value="Genomic_DNA"/>
</dbReference>
<dbReference type="InParanoid" id="A0A1I5DEA2"/>
<dbReference type="Pfam" id="PF04149">
    <property type="entry name" value="DUF397"/>
    <property type="match status" value="1"/>
</dbReference>
<keyword evidence="3" id="KW-1185">Reference proteome</keyword>
<name>A0A1I5DEA2_9ACTN</name>
<organism evidence="2 3">
    <name type="scientific">Actinomadura madurae</name>
    <dbReference type="NCBI Taxonomy" id="1993"/>
    <lineage>
        <taxon>Bacteria</taxon>
        <taxon>Bacillati</taxon>
        <taxon>Actinomycetota</taxon>
        <taxon>Actinomycetes</taxon>
        <taxon>Streptosporangiales</taxon>
        <taxon>Thermomonosporaceae</taxon>
        <taxon>Actinomadura</taxon>
    </lineage>
</organism>
<evidence type="ECO:0000313" key="2">
    <source>
        <dbReference type="EMBL" id="SFN97575.1"/>
    </source>
</evidence>
<dbReference type="Proteomes" id="UP000183413">
    <property type="component" value="Unassembled WGS sequence"/>
</dbReference>
<accession>A0A1I5DEA2</accession>
<proteinExistence type="predicted"/>
<feature type="domain" description="DUF397" evidence="1">
    <location>
        <begin position="5"/>
        <end position="56"/>
    </location>
</feature>
<gene>
    <name evidence="2" type="ORF">SAMN04489713_103593</name>
</gene>
<dbReference type="STRING" id="1993.SAMN04489713_103593"/>
<evidence type="ECO:0000313" key="3">
    <source>
        <dbReference type="Proteomes" id="UP000183413"/>
    </source>
</evidence>
<evidence type="ECO:0000259" key="1">
    <source>
        <dbReference type="Pfam" id="PF04149"/>
    </source>
</evidence>
<dbReference type="RefSeq" id="WP_075020905.1">
    <property type="nucleotide sequence ID" value="NZ_FOVH01000003.1"/>
</dbReference>
<sequence length="64" mass="6821">MRSPEWRKSSRSTEGTTGDCVEVARLSGGVGVRDSKAPGAGHLLLSRRGFADLMARFKQDAAGE</sequence>
<protein>
    <recommendedName>
        <fullName evidence="1">DUF397 domain-containing protein</fullName>
    </recommendedName>
</protein>